<evidence type="ECO:0000313" key="2">
    <source>
        <dbReference type="EMBL" id="GIG75901.1"/>
    </source>
</evidence>
<feature type="region of interest" description="Disordered" evidence="1">
    <location>
        <begin position="1"/>
        <end position="61"/>
    </location>
</feature>
<gene>
    <name evidence="2" type="ORF">Pfl04_43050</name>
</gene>
<evidence type="ECO:0000313" key="3">
    <source>
        <dbReference type="Proteomes" id="UP000653674"/>
    </source>
</evidence>
<evidence type="ECO:0000256" key="1">
    <source>
        <dbReference type="SAM" id="MobiDB-lite"/>
    </source>
</evidence>
<dbReference type="EMBL" id="BONU01000040">
    <property type="protein sequence ID" value="GIG75901.1"/>
    <property type="molecule type" value="Genomic_DNA"/>
</dbReference>
<protein>
    <submittedName>
        <fullName evidence="2">Uncharacterized protein</fullName>
    </submittedName>
</protein>
<keyword evidence="3" id="KW-1185">Reference proteome</keyword>
<organism evidence="2 3">
    <name type="scientific">Planosporangium flavigriseum</name>
    <dbReference type="NCBI Taxonomy" id="373681"/>
    <lineage>
        <taxon>Bacteria</taxon>
        <taxon>Bacillati</taxon>
        <taxon>Actinomycetota</taxon>
        <taxon>Actinomycetes</taxon>
        <taxon>Micromonosporales</taxon>
        <taxon>Micromonosporaceae</taxon>
        <taxon>Planosporangium</taxon>
    </lineage>
</organism>
<feature type="compositionally biased region" description="Gly residues" evidence="1">
    <location>
        <begin position="1"/>
        <end position="12"/>
    </location>
</feature>
<proteinExistence type="predicted"/>
<comment type="caution">
    <text evidence="2">The sequence shown here is derived from an EMBL/GenBank/DDBJ whole genome shotgun (WGS) entry which is preliminary data.</text>
</comment>
<reference evidence="2" key="1">
    <citation type="submission" date="2021-01" db="EMBL/GenBank/DDBJ databases">
        <title>Whole genome shotgun sequence of Planosporangium flavigriseum NBRC 105377.</title>
        <authorList>
            <person name="Komaki H."/>
            <person name="Tamura T."/>
        </authorList>
    </citation>
    <scope>NUCLEOTIDE SEQUENCE</scope>
    <source>
        <strain evidence="2">NBRC 105377</strain>
    </source>
</reference>
<dbReference type="AlphaFoldDB" id="A0A8J3PMT7"/>
<accession>A0A8J3PMT7</accession>
<name>A0A8J3PMT7_9ACTN</name>
<dbReference type="Proteomes" id="UP000653674">
    <property type="component" value="Unassembled WGS sequence"/>
</dbReference>
<feature type="compositionally biased region" description="Acidic residues" evidence="1">
    <location>
        <begin position="40"/>
        <end position="50"/>
    </location>
</feature>
<sequence length="74" mass="7175">MHGPVAGAGGSAVGDVDGGCDSLPSPAGATIPPPGVNTGGDDEAEGDAVGEADGPPLGRFNPLFCTTFELLEHE</sequence>